<comment type="caution">
    <text evidence="5">The sequence shown here is derived from an EMBL/GenBank/DDBJ whole genome shotgun (WGS) entry which is preliminary data.</text>
</comment>
<keyword evidence="6" id="KW-1185">Reference proteome</keyword>
<dbReference type="NCBIfam" id="TIGR02227">
    <property type="entry name" value="sigpep_I_bact"/>
    <property type="match status" value="1"/>
</dbReference>
<gene>
    <name evidence="5" type="ORF">GCM10010521_63750</name>
</gene>
<keyword evidence="3" id="KW-0645">Protease</keyword>
<evidence type="ECO:0000256" key="3">
    <source>
        <dbReference type="RuleBase" id="RU362042"/>
    </source>
</evidence>
<reference evidence="5 6" key="1">
    <citation type="journal article" date="2019" name="Int. J. Syst. Evol. Microbiol.">
        <title>The Global Catalogue of Microorganisms (GCM) 10K type strain sequencing project: providing services to taxonomists for standard genome sequencing and annotation.</title>
        <authorList>
            <consortium name="The Broad Institute Genomics Platform"/>
            <consortium name="The Broad Institute Genome Sequencing Center for Infectious Disease"/>
            <person name="Wu L."/>
            <person name="Ma J."/>
        </authorList>
    </citation>
    <scope>NUCLEOTIDE SEQUENCE [LARGE SCALE GENOMIC DNA]</scope>
    <source>
        <strain evidence="5 6">JCM 11574</strain>
    </source>
</reference>
<accession>A0ABN3V4R3</accession>
<dbReference type="InterPro" id="IPR000223">
    <property type="entry name" value="Pept_S26A_signal_pept_1"/>
</dbReference>
<dbReference type="PANTHER" id="PTHR43390:SF1">
    <property type="entry name" value="CHLOROPLAST PROCESSING PEPTIDASE"/>
    <property type="match status" value="1"/>
</dbReference>
<comment type="subcellular location">
    <subcellularLocation>
        <location evidence="1">Cell membrane</location>
        <topology evidence="1">Single-pass type II membrane protein</topology>
    </subcellularLocation>
    <subcellularLocation>
        <location evidence="3">Membrane</location>
        <topology evidence="3">Single-pass type II membrane protein</topology>
    </subcellularLocation>
</comment>
<dbReference type="InterPro" id="IPR019533">
    <property type="entry name" value="Peptidase_S26"/>
</dbReference>
<dbReference type="Gene3D" id="2.10.109.10">
    <property type="entry name" value="Umud Fragment, subunit A"/>
    <property type="match status" value="1"/>
</dbReference>
<feature type="transmembrane region" description="Helical" evidence="3">
    <location>
        <begin position="26"/>
        <end position="47"/>
    </location>
</feature>
<keyword evidence="3" id="KW-0378">Hydrolase</keyword>
<protein>
    <recommendedName>
        <fullName evidence="3">Signal peptidase I</fullName>
        <ecNumber evidence="3">3.4.21.89</ecNumber>
    </recommendedName>
</protein>
<keyword evidence="3" id="KW-0812">Transmembrane</keyword>
<comment type="similarity">
    <text evidence="2 3">Belongs to the peptidase S26 family.</text>
</comment>
<evidence type="ECO:0000313" key="5">
    <source>
        <dbReference type="EMBL" id="GAA2776280.1"/>
    </source>
</evidence>
<feature type="transmembrane region" description="Helical" evidence="3">
    <location>
        <begin position="200"/>
        <end position="226"/>
    </location>
</feature>
<keyword evidence="3" id="KW-1133">Transmembrane helix</keyword>
<dbReference type="InterPro" id="IPR036286">
    <property type="entry name" value="LexA/Signal_pep-like_sf"/>
</dbReference>
<name>A0ABN3V4R3_9ACTN</name>
<dbReference type="CDD" id="cd06530">
    <property type="entry name" value="S26_SPase_I"/>
    <property type="match status" value="1"/>
</dbReference>
<keyword evidence="3" id="KW-0472">Membrane</keyword>
<comment type="catalytic activity">
    <reaction evidence="3">
        <text>Cleavage of hydrophobic, N-terminal signal or leader sequences from secreted and periplasmic proteins.</text>
        <dbReference type="EC" id="3.4.21.89"/>
    </reaction>
</comment>
<sequence length="244" mass="25983">MESRYPPRRGRAAWGGRDMAGRGRGLGIAALVAGLLGVVLAGGAFLYGRDAYGTGTMPSQSMAPSYRKGDRIFWEPVDGSEVRRGDVVLFSLPERYKSDGVFVQRVIGVGGDRVACCTTVSSEERVTLNGRPIKEPYVYGGDADGVHRPYDVKVPRGRLFLMGDQRSNAMDSRFFAAEQGGTVPLDAVQGRVTDDRAGPALLGTALLVGGALVLTGVGLGIGFLVVRRRRAPAVPPAPWPVRPV</sequence>
<evidence type="ECO:0000256" key="2">
    <source>
        <dbReference type="ARBA" id="ARBA00009370"/>
    </source>
</evidence>
<evidence type="ECO:0000313" key="6">
    <source>
        <dbReference type="Proteomes" id="UP001500893"/>
    </source>
</evidence>
<dbReference type="EMBL" id="BAAAVM010000122">
    <property type="protein sequence ID" value="GAA2776280.1"/>
    <property type="molecule type" value="Genomic_DNA"/>
</dbReference>
<dbReference type="EC" id="3.4.21.89" evidence="3"/>
<feature type="domain" description="Peptidase S26" evidence="4">
    <location>
        <begin position="53"/>
        <end position="192"/>
    </location>
</feature>
<comment type="caution">
    <text evidence="3">Lacks conserved residue(s) required for the propagation of feature annotation.</text>
</comment>
<dbReference type="PANTHER" id="PTHR43390">
    <property type="entry name" value="SIGNAL PEPTIDASE I"/>
    <property type="match status" value="1"/>
</dbReference>
<dbReference type="SUPFAM" id="SSF51306">
    <property type="entry name" value="LexA/Signal peptidase"/>
    <property type="match status" value="1"/>
</dbReference>
<dbReference type="Proteomes" id="UP001500893">
    <property type="component" value="Unassembled WGS sequence"/>
</dbReference>
<proteinExistence type="inferred from homology"/>
<evidence type="ECO:0000256" key="1">
    <source>
        <dbReference type="ARBA" id="ARBA00004401"/>
    </source>
</evidence>
<dbReference type="Pfam" id="PF10502">
    <property type="entry name" value="Peptidase_S26"/>
    <property type="match status" value="1"/>
</dbReference>
<organism evidence="5 6">
    <name type="scientific">Streptomyces rameus</name>
    <dbReference type="NCBI Taxonomy" id="68261"/>
    <lineage>
        <taxon>Bacteria</taxon>
        <taxon>Bacillati</taxon>
        <taxon>Actinomycetota</taxon>
        <taxon>Actinomycetes</taxon>
        <taxon>Kitasatosporales</taxon>
        <taxon>Streptomycetaceae</taxon>
        <taxon>Streptomyces</taxon>
    </lineage>
</organism>
<dbReference type="PRINTS" id="PR00727">
    <property type="entry name" value="LEADERPTASE"/>
</dbReference>
<evidence type="ECO:0000259" key="4">
    <source>
        <dbReference type="Pfam" id="PF10502"/>
    </source>
</evidence>